<keyword evidence="12" id="KW-0812">Transmembrane</keyword>
<dbReference type="RefSeq" id="WP_159580141.1">
    <property type="nucleotide sequence ID" value="NZ_JBIPKE010000011.1"/>
</dbReference>
<evidence type="ECO:0000256" key="2">
    <source>
        <dbReference type="ARBA" id="ARBA00004728"/>
    </source>
</evidence>
<name>A0ABW7N6R5_9BACT</name>
<keyword evidence="12" id="KW-0472">Membrane</keyword>
<evidence type="ECO:0000256" key="6">
    <source>
        <dbReference type="ARBA" id="ARBA00016139"/>
    </source>
</evidence>
<dbReference type="InterPro" id="IPR002123">
    <property type="entry name" value="Plipid/glycerol_acylTrfase"/>
</dbReference>
<comment type="similarity">
    <text evidence="4 11">Belongs to the 1-acyl-sn-glycerol-3-phosphate acyltransferase family.</text>
</comment>
<keyword evidence="10 11" id="KW-0012">Acyltransferase</keyword>
<dbReference type="PANTHER" id="PTHR10434">
    <property type="entry name" value="1-ACYL-SN-GLYCEROL-3-PHOSPHATE ACYLTRANSFERASE"/>
    <property type="match status" value="1"/>
</dbReference>
<reference evidence="14 15" key="1">
    <citation type="journal article" date="2013" name="Int. J. Syst. Evol. Microbiol.">
        <title>Marinoscillum luteum sp. nov., isolated from marine sediment.</title>
        <authorList>
            <person name="Cha I.T."/>
            <person name="Park S.J."/>
            <person name="Kim S.J."/>
            <person name="Kim J.G."/>
            <person name="Jung M.Y."/>
            <person name="Shin K.S."/>
            <person name="Kwon K.K."/>
            <person name="Yang S.H."/>
            <person name="Seo Y.S."/>
            <person name="Rhee S.K."/>
        </authorList>
    </citation>
    <scope>NUCLEOTIDE SEQUENCE [LARGE SCALE GENOMIC DNA]</scope>
    <source>
        <strain evidence="14 15">KCTC 23939</strain>
    </source>
</reference>
<dbReference type="EC" id="2.3.1.51" evidence="5 11"/>
<evidence type="ECO:0000256" key="12">
    <source>
        <dbReference type="SAM" id="Phobius"/>
    </source>
</evidence>
<evidence type="ECO:0000256" key="9">
    <source>
        <dbReference type="ARBA" id="ARBA00023098"/>
    </source>
</evidence>
<evidence type="ECO:0000256" key="7">
    <source>
        <dbReference type="ARBA" id="ARBA00022516"/>
    </source>
</evidence>
<dbReference type="Proteomes" id="UP001610063">
    <property type="component" value="Unassembled WGS sequence"/>
</dbReference>
<gene>
    <name evidence="14" type="ORF">ACHKAR_02990</name>
</gene>
<comment type="catalytic activity">
    <reaction evidence="1 11">
        <text>a 1-acyl-sn-glycero-3-phosphate + an acyl-CoA = a 1,2-diacyl-sn-glycero-3-phosphate + CoA</text>
        <dbReference type="Rhea" id="RHEA:19709"/>
        <dbReference type="ChEBI" id="CHEBI:57287"/>
        <dbReference type="ChEBI" id="CHEBI:57970"/>
        <dbReference type="ChEBI" id="CHEBI:58342"/>
        <dbReference type="ChEBI" id="CHEBI:58608"/>
        <dbReference type="EC" id="2.3.1.51"/>
    </reaction>
</comment>
<keyword evidence="11" id="KW-1208">Phospholipid metabolism</keyword>
<evidence type="ECO:0000256" key="4">
    <source>
        <dbReference type="ARBA" id="ARBA00008655"/>
    </source>
</evidence>
<comment type="domain">
    <text evidence="11">The HXXXXD motif is essential for acyltransferase activity and may constitute the binding site for the phosphate moiety of the glycerol-3-phosphate.</text>
</comment>
<protein>
    <recommendedName>
        <fullName evidence="6 11">1-acyl-sn-glycerol-3-phosphate acyltransferase</fullName>
        <ecNumber evidence="5 11">2.3.1.51</ecNumber>
    </recommendedName>
</protein>
<feature type="transmembrane region" description="Helical" evidence="12">
    <location>
        <begin position="101"/>
        <end position="117"/>
    </location>
</feature>
<sequence>MLVFLRVFFCAVWSIFWISLSLIIYLFTFRTAIPVAMARSCWAPGILWAFRIRIEKSGMEVIERDKPYVFVCNHQSYLDIPILFRAIPANLYFVAKKELRIIPFLGWYMMATGMIFIDRSNRKKSMESLKRSAKLINQGKSVLMFPEGTRTVDHQIAHFKKGPFILSKEANVPILPIGIRQTGKSFTWGKWSSTQMVVSVSAPITCDGSAEVVEQVREKVALLANKPVASLTGG</sequence>
<feature type="domain" description="Phospholipid/glycerol acyltransferase" evidence="13">
    <location>
        <begin position="68"/>
        <end position="182"/>
    </location>
</feature>
<evidence type="ECO:0000256" key="8">
    <source>
        <dbReference type="ARBA" id="ARBA00022679"/>
    </source>
</evidence>
<comment type="caution">
    <text evidence="14">The sequence shown here is derived from an EMBL/GenBank/DDBJ whole genome shotgun (WGS) entry which is preliminary data.</text>
</comment>
<accession>A0ABW7N6R5</accession>
<evidence type="ECO:0000313" key="14">
    <source>
        <dbReference type="EMBL" id="MFH6982384.1"/>
    </source>
</evidence>
<proteinExistence type="inferred from homology"/>
<organism evidence="14 15">
    <name type="scientific">Marinoscillum luteum</name>
    <dbReference type="NCBI Taxonomy" id="861051"/>
    <lineage>
        <taxon>Bacteria</taxon>
        <taxon>Pseudomonadati</taxon>
        <taxon>Bacteroidota</taxon>
        <taxon>Cytophagia</taxon>
        <taxon>Cytophagales</taxon>
        <taxon>Reichenbachiellaceae</taxon>
        <taxon>Marinoscillum</taxon>
    </lineage>
</organism>
<dbReference type="GO" id="GO:0016746">
    <property type="term" value="F:acyltransferase activity"/>
    <property type="evidence" value="ECO:0007669"/>
    <property type="project" value="UniProtKB-KW"/>
</dbReference>
<evidence type="ECO:0000256" key="3">
    <source>
        <dbReference type="ARBA" id="ARBA00005189"/>
    </source>
</evidence>
<dbReference type="Pfam" id="PF01553">
    <property type="entry name" value="Acyltransferase"/>
    <property type="match status" value="1"/>
</dbReference>
<keyword evidence="11" id="KW-0594">Phospholipid biosynthesis</keyword>
<dbReference type="CDD" id="cd07989">
    <property type="entry name" value="LPLAT_AGPAT-like"/>
    <property type="match status" value="1"/>
</dbReference>
<dbReference type="EMBL" id="JBIPKE010000011">
    <property type="protein sequence ID" value="MFH6982384.1"/>
    <property type="molecule type" value="Genomic_DNA"/>
</dbReference>
<keyword evidence="7 11" id="KW-0444">Lipid biosynthesis</keyword>
<keyword evidence="15" id="KW-1185">Reference proteome</keyword>
<keyword evidence="12" id="KW-1133">Transmembrane helix</keyword>
<evidence type="ECO:0000256" key="1">
    <source>
        <dbReference type="ARBA" id="ARBA00001141"/>
    </source>
</evidence>
<keyword evidence="9 11" id="KW-0443">Lipid metabolism</keyword>
<evidence type="ECO:0000256" key="10">
    <source>
        <dbReference type="ARBA" id="ARBA00023315"/>
    </source>
</evidence>
<dbReference type="NCBIfam" id="TIGR00530">
    <property type="entry name" value="AGP_acyltrn"/>
    <property type="match status" value="1"/>
</dbReference>
<comment type="pathway">
    <text evidence="3">Lipid metabolism.</text>
</comment>
<dbReference type="PANTHER" id="PTHR10434:SF64">
    <property type="entry name" value="1-ACYL-SN-GLYCEROL-3-PHOSPHATE ACYLTRANSFERASE-RELATED"/>
    <property type="match status" value="1"/>
</dbReference>
<comment type="pathway">
    <text evidence="2">Phospholipid metabolism; CDP-diacylglycerol biosynthesis; CDP-diacylglycerol from sn-glycerol 3-phosphate: step 2/3.</text>
</comment>
<dbReference type="SUPFAM" id="SSF69593">
    <property type="entry name" value="Glycerol-3-phosphate (1)-acyltransferase"/>
    <property type="match status" value="1"/>
</dbReference>
<evidence type="ECO:0000259" key="13">
    <source>
        <dbReference type="SMART" id="SM00563"/>
    </source>
</evidence>
<evidence type="ECO:0000256" key="11">
    <source>
        <dbReference type="RuleBase" id="RU361267"/>
    </source>
</evidence>
<dbReference type="SMART" id="SM00563">
    <property type="entry name" value="PlsC"/>
    <property type="match status" value="1"/>
</dbReference>
<evidence type="ECO:0000313" key="15">
    <source>
        <dbReference type="Proteomes" id="UP001610063"/>
    </source>
</evidence>
<feature type="transmembrane region" description="Helical" evidence="12">
    <location>
        <begin position="7"/>
        <end position="27"/>
    </location>
</feature>
<keyword evidence="8 11" id="KW-0808">Transferase</keyword>
<dbReference type="InterPro" id="IPR004552">
    <property type="entry name" value="AGP_acyltrans"/>
</dbReference>
<evidence type="ECO:0000256" key="5">
    <source>
        <dbReference type="ARBA" id="ARBA00013211"/>
    </source>
</evidence>